<dbReference type="RefSeq" id="WP_291675998.1">
    <property type="nucleotide sequence ID" value="NZ_JBHSLV010000028.1"/>
</dbReference>
<dbReference type="PANTHER" id="PTHR43537">
    <property type="entry name" value="TRANSCRIPTIONAL REGULATOR, GNTR FAMILY"/>
    <property type="match status" value="1"/>
</dbReference>
<dbReference type="CDD" id="cd07377">
    <property type="entry name" value="WHTH_GntR"/>
    <property type="match status" value="1"/>
</dbReference>
<dbReference type="InterPro" id="IPR008920">
    <property type="entry name" value="TF_FadR/GntR_C"/>
</dbReference>
<keyword evidence="6" id="KW-1185">Reference proteome</keyword>
<evidence type="ECO:0000256" key="1">
    <source>
        <dbReference type="ARBA" id="ARBA00023015"/>
    </source>
</evidence>
<keyword evidence="3" id="KW-0804">Transcription</keyword>
<dbReference type="InterPro" id="IPR000524">
    <property type="entry name" value="Tscrpt_reg_HTH_GntR"/>
</dbReference>
<comment type="caution">
    <text evidence="5">The sequence shown here is derived from an EMBL/GenBank/DDBJ whole genome shotgun (WGS) entry which is preliminary data.</text>
</comment>
<dbReference type="SUPFAM" id="SSF46785">
    <property type="entry name" value="Winged helix' DNA-binding domain"/>
    <property type="match status" value="1"/>
</dbReference>
<dbReference type="SUPFAM" id="SSF48008">
    <property type="entry name" value="GntR ligand-binding domain-like"/>
    <property type="match status" value="1"/>
</dbReference>
<dbReference type="SMART" id="SM00895">
    <property type="entry name" value="FCD"/>
    <property type="match status" value="1"/>
</dbReference>
<evidence type="ECO:0000259" key="4">
    <source>
        <dbReference type="PROSITE" id="PS50949"/>
    </source>
</evidence>
<evidence type="ECO:0000256" key="3">
    <source>
        <dbReference type="ARBA" id="ARBA00023163"/>
    </source>
</evidence>
<evidence type="ECO:0000313" key="5">
    <source>
        <dbReference type="EMBL" id="MFC5394207.1"/>
    </source>
</evidence>
<name>A0ABW0HAE1_9HYPH</name>
<gene>
    <name evidence="5" type="ORF">ACFPPC_16325</name>
</gene>
<organism evidence="5 6">
    <name type="scientific">Bosea vestrisii</name>
    <dbReference type="NCBI Taxonomy" id="151416"/>
    <lineage>
        <taxon>Bacteria</taxon>
        <taxon>Pseudomonadati</taxon>
        <taxon>Pseudomonadota</taxon>
        <taxon>Alphaproteobacteria</taxon>
        <taxon>Hyphomicrobiales</taxon>
        <taxon>Boseaceae</taxon>
        <taxon>Bosea</taxon>
    </lineage>
</organism>
<accession>A0ABW0HAE1</accession>
<protein>
    <submittedName>
        <fullName evidence="5">FadR/GntR family transcriptional regulator</fullName>
    </submittedName>
</protein>
<dbReference type="PROSITE" id="PS50949">
    <property type="entry name" value="HTH_GNTR"/>
    <property type="match status" value="1"/>
</dbReference>
<dbReference type="SMART" id="SM00345">
    <property type="entry name" value="HTH_GNTR"/>
    <property type="match status" value="1"/>
</dbReference>
<evidence type="ECO:0000313" key="6">
    <source>
        <dbReference type="Proteomes" id="UP001596104"/>
    </source>
</evidence>
<keyword evidence="1" id="KW-0805">Transcription regulation</keyword>
<evidence type="ECO:0000256" key="2">
    <source>
        <dbReference type="ARBA" id="ARBA00023125"/>
    </source>
</evidence>
<dbReference type="InterPro" id="IPR011711">
    <property type="entry name" value="GntR_C"/>
</dbReference>
<dbReference type="PRINTS" id="PR00035">
    <property type="entry name" value="HTHGNTR"/>
</dbReference>
<dbReference type="InterPro" id="IPR036390">
    <property type="entry name" value="WH_DNA-bd_sf"/>
</dbReference>
<dbReference type="Pfam" id="PF07729">
    <property type="entry name" value="FCD"/>
    <property type="match status" value="1"/>
</dbReference>
<proteinExistence type="predicted"/>
<dbReference type="Gene3D" id="1.10.10.10">
    <property type="entry name" value="Winged helix-like DNA-binding domain superfamily/Winged helix DNA-binding domain"/>
    <property type="match status" value="1"/>
</dbReference>
<dbReference type="Proteomes" id="UP001596104">
    <property type="component" value="Unassembled WGS sequence"/>
</dbReference>
<dbReference type="Pfam" id="PF00392">
    <property type="entry name" value="GntR"/>
    <property type="match status" value="1"/>
</dbReference>
<dbReference type="EMBL" id="JBHSLV010000028">
    <property type="protein sequence ID" value="MFC5394207.1"/>
    <property type="molecule type" value="Genomic_DNA"/>
</dbReference>
<sequence length="235" mass="25966">MTDGIGRDWPIGAASSRDDLLQQCLAALERGQLRAGQRLPNERSLADITGLSRSTVRVVLDTLERDGRIIRQVGRGTYVADGVRAEAPEAPMLPTPAELMEFRLAIEPSLVELVVLGATDARLEELSAIVAQGGKVERWQEAEAADRAFHQALFDATGNRLFAELGQRLSGARESRSWLRLKEGSFSPEKWAVYHREHEVIVAALLDRNAENAKNALRRHLGGVRANARMAVWEL</sequence>
<dbReference type="InterPro" id="IPR036388">
    <property type="entry name" value="WH-like_DNA-bd_sf"/>
</dbReference>
<keyword evidence="2" id="KW-0238">DNA-binding</keyword>
<dbReference type="PANTHER" id="PTHR43537:SF24">
    <property type="entry name" value="GLUCONATE OPERON TRANSCRIPTIONAL REPRESSOR"/>
    <property type="match status" value="1"/>
</dbReference>
<dbReference type="Gene3D" id="1.20.120.530">
    <property type="entry name" value="GntR ligand-binding domain-like"/>
    <property type="match status" value="1"/>
</dbReference>
<reference evidence="6" key="1">
    <citation type="journal article" date="2019" name="Int. J. Syst. Evol. Microbiol.">
        <title>The Global Catalogue of Microorganisms (GCM) 10K type strain sequencing project: providing services to taxonomists for standard genome sequencing and annotation.</title>
        <authorList>
            <consortium name="The Broad Institute Genomics Platform"/>
            <consortium name="The Broad Institute Genome Sequencing Center for Infectious Disease"/>
            <person name="Wu L."/>
            <person name="Ma J."/>
        </authorList>
    </citation>
    <scope>NUCLEOTIDE SEQUENCE [LARGE SCALE GENOMIC DNA]</scope>
    <source>
        <strain evidence="6">CGMCC 1.16326</strain>
    </source>
</reference>
<feature type="domain" description="HTH gntR-type" evidence="4">
    <location>
        <begin position="14"/>
        <end position="82"/>
    </location>
</feature>